<dbReference type="PIRSF" id="PIRSF000097">
    <property type="entry name" value="AKR"/>
    <property type="match status" value="1"/>
</dbReference>
<evidence type="ECO:0000256" key="4">
    <source>
        <dbReference type="PIRSR" id="PIRSR000097-1"/>
    </source>
</evidence>
<evidence type="ECO:0000259" key="7">
    <source>
        <dbReference type="Pfam" id="PF00248"/>
    </source>
</evidence>
<dbReference type="GO" id="GO:0016616">
    <property type="term" value="F:oxidoreductase activity, acting on the CH-OH group of donors, NAD or NADP as acceptor"/>
    <property type="evidence" value="ECO:0007669"/>
    <property type="project" value="UniProtKB-ARBA"/>
</dbReference>
<dbReference type="PRINTS" id="PR00069">
    <property type="entry name" value="ALDKETRDTASE"/>
</dbReference>
<dbReference type="RefSeq" id="WP_073325742.1">
    <property type="nucleotide sequence ID" value="NZ_FQYO01000001.1"/>
</dbReference>
<dbReference type="InterPro" id="IPR023210">
    <property type="entry name" value="NADP_OxRdtase_dom"/>
</dbReference>
<organism evidence="8 9">
    <name type="scientific">Wenxinia saemankumensis</name>
    <dbReference type="NCBI Taxonomy" id="1447782"/>
    <lineage>
        <taxon>Bacteria</taxon>
        <taxon>Pseudomonadati</taxon>
        <taxon>Pseudomonadota</taxon>
        <taxon>Alphaproteobacteria</taxon>
        <taxon>Rhodobacterales</taxon>
        <taxon>Roseobacteraceae</taxon>
        <taxon>Wenxinia</taxon>
    </lineage>
</organism>
<feature type="site" description="Lowers pKa of active site Tyr" evidence="6">
    <location>
        <position position="72"/>
    </location>
</feature>
<dbReference type="InterPro" id="IPR018170">
    <property type="entry name" value="Aldo/ket_reductase_CS"/>
</dbReference>
<dbReference type="EMBL" id="FQYO01000001">
    <property type="protein sequence ID" value="SHI31013.1"/>
    <property type="molecule type" value="Genomic_DNA"/>
</dbReference>
<feature type="domain" description="NADP-dependent oxidoreductase" evidence="7">
    <location>
        <begin position="14"/>
        <end position="256"/>
    </location>
</feature>
<evidence type="ECO:0000256" key="1">
    <source>
        <dbReference type="ARBA" id="ARBA00007905"/>
    </source>
</evidence>
<keyword evidence="3" id="KW-0560">Oxidoreductase</keyword>
<evidence type="ECO:0000256" key="6">
    <source>
        <dbReference type="PIRSR" id="PIRSR000097-3"/>
    </source>
</evidence>
<accession>A0A1M6A4D4</accession>
<comment type="similarity">
    <text evidence="1">Belongs to the aldo/keto reductase family.</text>
</comment>
<name>A0A1M6A4D4_9RHOB</name>
<dbReference type="PROSITE" id="PS00063">
    <property type="entry name" value="ALDOKETO_REDUCTASE_3"/>
    <property type="match status" value="1"/>
</dbReference>
<keyword evidence="9" id="KW-1185">Reference proteome</keyword>
<dbReference type="STRING" id="1447782.SAMN05444417_0198"/>
<proteinExistence type="inferred from homology"/>
<dbReference type="OrthoDB" id="9768793at2"/>
<gene>
    <name evidence="8" type="ORF">SAMN05444417_0198</name>
</gene>
<evidence type="ECO:0000313" key="8">
    <source>
        <dbReference type="EMBL" id="SHI31013.1"/>
    </source>
</evidence>
<dbReference type="Gene3D" id="3.20.20.100">
    <property type="entry name" value="NADP-dependent oxidoreductase domain"/>
    <property type="match status" value="1"/>
</dbReference>
<dbReference type="PANTHER" id="PTHR43827">
    <property type="entry name" value="2,5-DIKETO-D-GLUCONIC ACID REDUCTASE"/>
    <property type="match status" value="1"/>
</dbReference>
<reference evidence="8 9" key="1">
    <citation type="submission" date="2016-11" db="EMBL/GenBank/DDBJ databases">
        <authorList>
            <person name="Jaros S."/>
            <person name="Januszkiewicz K."/>
            <person name="Wedrychowicz H."/>
        </authorList>
    </citation>
    <scope>NUCLEOTIDE SEQUENCE [LARGE SCALE GENOMIC DNA]</scope>
    <source>
        <strain evidence="8 9">DSM 100565</strain>
    </source>
</reference>
<evidence type="ECO:0000256" key="5">
    <source>
        <dbReference type="PIRSR" id="PIRSR000097-2"/>
    </source>
</evidence>
<dbReference type="Proteomes" id="UP000184292">
    <property type="component" value="Unassembled WGS sequence"/>
</dbReference>
<evidence type="ECO:0000313" key="9">
    <source>
        <dbReference type="Proteomes" id="UP000184292"/>
    </source>
</evidence>
<protein>
    <submittedName>
        <fullName evidence="8">Aldo/keto reductase</fullName>
    </submittedName>
</protein>
<dbReference type="InterPro" id="IPR036812">
    <property type="entry name" value="NAD(P)_OxRdtase_dom_sf"/>
</dbReference>
<dbReference type="InterPro" id="IPR020471">
    <property type="entry name" value="AKR"/>
</dbReference>
<sequence length="273" mass="29302">MPVRPIGPAGIPNLGLGTFGLRGDEGARIVAEALRTGYTHIDTARMYENEGAVGRGMRDSGVARDRIFLTTKIPQQDHGAEAFRRATEDSLRTLGTDHVDLLLLHWPSRDVPLSETLPVLDALIDEGKVRFGGISNHPIALVDEARGILSHPIAANQIEMHPFLDQTKLLSHLESVQIPFEAYSPLAQGRVKDDPVLTAIAEAHGTQAGTVALAWILSKPGGIAIPKTATPERLAQNLAAADLTLTADELARIDGLARPDGRLIDPADGPDWD</sequence>
<keyword evidence="2" id="KW-0521">NADP</keyword>
<dbReference type="PANTHER" id="PTHR43827:SF3">
    <property type="entry name" value="NADP-DEPENDENT OXIDOREDUCTASE DOMAIN-CONTAINING PROTEIN"/>
    <property type="match status" value="1"/>
</dbReference>
<evidence type="ECO:0000256" key="3">
    <source>
        <dbReference type="ARBA" id="ARBA00023002"/>
    </source>
</evidence>
<dbReference type="Pfam" id="PF00248">
    <property type="entry name" value="Aldo_ket_red"/>
    <property type="match status" value="1"/>
</dbReference>
<evidence type="ECO:0000256" key="2">
    <source>
        <dbReference type="ARBA" id="ARBA00022857"/>
    </source>
</evidence>
<dbReference type="AlphaFoldDB" id="A0A1M6A4D4"/>
<feature type="active site" description="Proton donor" evidence="4">
    <location>
        <position position="47"/>
    </location>
</feature>
<feature type="binding site" evidence="5">
    <location>
        <position position="105"/>
    </location>
    <ligand>
        <name>substrate</name>
    </ligand>
</feature>
<dbReference type="SUPFAM" id="SSF51430">
    <property type="entry name" value="NAD(P)-linked oxidoreductase"/>
    <property type="match status" value="1"/>
</dbReference>